<gene>
    <name evidence="2" type="ORF">GO621_11145</name>
</gene>
<dbReference type="Pfam" id="PF05016">
    <property type="entry name" value="ParE_toxin"/>
    <property type="match status" value="1"/>
</dbReference>
<evidence type="ECO:0008006" key="4">
    <source>
        <dbReference type="Google" id="ProtNLM"/>
    </source>
</evidence>
<dbReference type="InterPro" id="IPR007712">
    <property type="entry name" value="RelE/ParE_toxin"/>
</dbReference>
<dbReference type="AlphaFoldDB" id="A0A7K1SXW3"/>
<protein>
    <recommendedName>
        <fullName evidence="4">Type II toxin-antitoxin system RelE/ParE family toxin</fullName>
    </recommendedName>
</protein>
<dbReference type="RefSeq" id="WP_157567005.1">
    <property type="nucleotide sequence ID" value="NZ_WPIK01000009.1"/>
</dbReference>
<dbReference type="Proteomes" id="UP000462014">
    <property type="component" value="Unassembled WGS sequence"/>
</dbReference>
<proteinExistence type="predicted"/>
<keyword evidence="3" id="KW-1185">Reference proteome</keyword>
<organism evidence="2 3">
    <name type="scientific">Mucilaginibacter arboris</name>
    <dbReference type="NCBI Taxonomy" id="2682090"/>
    <lineage>
        <taxon>Bacteria</taxon>
        <taxon>Pseudomonadati</taxon>
        <taxon>Bacteroidota</taxon>
        <taxon>Sphingobacteriia</taxon>
        <taxon>Sphingobacteriales</taxon>
        <taxon>Sphingobacteriaceae</taxon>
        <taxon>Mucilaginibacter</taxon>
    </lineage>
</organism>
<evidence type="ECO:0000256" key="1">
    <source>
        <dbReference type="ARBA" id="ARBA00022649"/>
    </source>
</evidence>
<evidence type="ECO:0000313" key="3">
    <source>
        <dbReference type="Proteomes" id="UP000462014"/>
    </source>
</evidence>
<comment type="caution">
    <text evidence="2">The sequence shown here is derived from an EMBL/GenBank/DDBJ whole genome shotgun (WGS) entry which is preliminary data.</text>
</comment>
<dbReference type="EMBL" id="WPIK01000009">
    <property type="protein sequence ID" value="MVN22087.1"/>
    <property type="molecule type" value="Genomic_DNA"/>
</dbReference>
<accession>A0A7K1SXW3</accession>
<sequence length="94" mass="10965">MYNLEISTAARNDLADTFAWYDKQQKGLGSEFLQEVFQSLNTIAENPFLFAIRFSGKFRFGKLNRFPYLIVYEIIGDQIIINAVFHTSRNSTRF</sequence>
<dbReference type="Gene3D" id="3.30.2310.20">
    <property type="entry name" value="RelE-like"/>
    <property type="match status" value="1"/>
</dbReference>
<name>A0A7K1SXW3_9SPHI</name>
<keyword evidence="1" id="KW-1277">Toxin-antitoxin system</keyword>
<dbReference type="InterPro" id="IPR035093">
    <property type="entry name" value="RelE/ParE_toxin_dom_sf"/>
</dbReference>
<evidence type="ECO:0000313" key="2">
    <source>
        <dbReference type="EMBL" id="MVN22087.1"/>
    </source>
</evidence>
<reference evidence="2 3" key="1">
    <citation type="submission" date="2019-12" db="EMBL/GenBank/DDBJ databases">
        <title>Mucilaginibacter sp. HMF7410 genome sequencing and assembly.</title>
        <authorList>
            <person name="Kang H."/>
            <person name="Cha I."/>
            <person name="Kim H."/>
            <person name="Joh K."/>
        </authorList>
    </citation>
    <scope>NUCLEOTIDE SEQUENCE [LARGE SCALE GENOMIC DNA]</scope>
    <source>
        <strain evidence="2 3">HMF7410</strain>
    </source>
</reference>